<evidence type="ECO:0000313" key="3">
    <source>
        <dbReference type="Proteomes" id="UP001165085"/>
    </source>
</evidence>
<dbReference type="Proteomes" id="UP001165085">
    <property type="component" value="Unassembled WGS sequence"/>
</dbReference>
<dbReference type="OrthoDB" id="1421090at2759"/>
<evidence type="ECO:0008006" key="4">
    <source>
        <dbReference type="Google" id="ProtNLM"/>
    </source>
</evidence>
<organism evidence="2 3">
    <name type="scientific">Triparma strigata</name>
    <dbReference type="NCBI Taxonomy" id="1606541"/>
    <lineage>
        <taxon>Eukaryota</taxon>
        <taxon>Sar</taxon>
        <taxon>Stramenopiles</taxon>
        <taxon>Ochrophyta</taxon>
        <taxon>Bolidophyceae</taxon>
        <taxon>Parmales</taxon>
        <taxon>Triparmaceae</taxon>
        <taxon>Triparma</taxon>
    </lineage>
</organism>
<dbReference type="SUPFAM" id="SSF52058">
    <property type="entry name" value="L domain-like"/>
    <property type="match status" value="1"/>
</dbReference>
<dbReference type="PANTHER" id="PTHR45661:SF3">
    <property type="entry name" value="IG-LIKE DOMAIN-CONTAINING PROTEIN"/>
    <property type="match status" value="1"/>
</dbReference>
<sequence length="320" mass="35414">MTTRGVKRSNASHQSIEAGGDDDREIQTVSEGEAPASTKLHDFFYTDDWRYYFVPYVTVDTLMTMRVLCKDWRRVADKFIDGKVESGVMTVVGENGISYEEAKAQRERRLLVTQVVFLLNITKVGDHACYYANLVVVVIPEGVESIGIGAFFGCRSLTTVSFPTTLRLIRYNVFIGCSSLENIDLLHTQLQEIGNGAFGYCSELKSMTVPDSLQTLGVFVFADCLKLVPSTINVDYGDEEEGDDTTSEIVALLRSRSESEALKMQISSIVAQNQSIVAQNQSLLSELTSLKQSFHTEMTSLKQTLQTLIASLQPPQAADS</sequence>
<gene>
    <name evidence="2" type="ORF">TrST_g13504</name>
</gene>
<comment type="caution">
    <text evidence="2">The sequence shown here is derived from an EMBL/GenBank/DDBJ whole genome shotgun (WGS) entry which is preliminary data.</text>
</comment>
<dbReference type="InterPro" id="IPR053139">
    <property type="entry name" value="Surface_bspA-like"/>
</dbReference>
<feature type="region of interest" description="Disordered" evidence="1">
    <location>
        <begin position="1"/>
        <end position="25"/>
    </location>
</feature>
<proteinExistence type="predicted"/>
<reference evidence="3" key="1">
    <citation type="journal article" date="2023" name="Commun. Biol.">
        <title>Genome analysis of Parmales, the sister group of diatoms, reveals the evolutionary specialization of diatoms from phago-mixotrophs to photoautotrophs.</title>
        <authorList>
            <person name="Ban H."/>
            <person name="Sato S."/>
            <person name="Yoshikawa S."/>
            <person name="Yamada K."/>
            <person name="Nakamura Y."/>
            <person name="Ichinomiya M."/>
            <person name="Sato N."/>
            <person name="Blanc-Mathieu R."/>
            <person name="Endo H."/>
            <person name="Kuwata A."/>
            <person name="Ogata H."/>
        </authorList>
    </citation>
    <scope>NUCLEOTIDE SEQUENCE [LARGE SCALE GENOMIC DNA]</scope>
    <source>
        <strain evidence="3">NIES 3701</strain>
    </source>
</reference>
<dbReference type="InterPro" id="IPR026906">
    <property type="entry name" value="LRR_5"/>
</dbReference>
<evidence type="ECO:0000256" key="1">
    <source>
        <dbReference type="SAM" id="MobiDB-lite"/>
    </source>
</evidence>
<dbReference type="Gene3D" id="3.80.10.10">
    <property type="entry name" value="Ribonuclease Inhibitor"/>
    <property type="match status" value="1"/>
</dbReference>
<accession>A0A9W7A929</accession>
<keyword evidence="3" id="KW-1185">Reference proteome</keyword>
<dbReference type="AlphaFoldDB" id="A0A9W7A929"/>
<name>A0A9W7A929_9STRA</name>
<dbReference type="Pfam" id="PF13306">
    <property type="entry name" value="LRR_5"/>
    <property type="match status" value="1"/>
</dbReference>
<dbReference type="InterPro" id="IPR032675">
    <property type="entry name" value="LRR_dom_sf"/>
</dbReference>
<dbReference type="PANTHER" id="PTHR45661">
    <property type="entry name" value="SURFACE ANTIGEN"/>
    <property type="match status" value="1"/>
</dbReference>
<feature type="compositionally biased region" description="Polar residues" evidence="1">
    <location>
        <begin position="1"/>
        <end position="15"/>
    </location>
</feature>
<protein>
    <recommendedName>
        <fullName evidence="4">Leucine-rich repeat domain, L domain-like</fullName>
    </recommendedName>
</protein>
<evidence type="ECO:0000313" key="2">
    <source>
        <dbReference type="EMBL" id="GMH67784.1"/>
    </source>
</evidence>
<dbReference type="EMBL" id="BRXY01000120">
    <property type="protein sequence ID" value="GMH67784.1"/>
    <property type="molecule type" value="Genomic_DNA"/>
</dbReference>